<evidence type="ECO:0000256" key="1">
    <source>
        <dbReference type="ARBA" id="ARBA00005417"/>
    </source>
</evidence>
<evidence type="ECO:0000256" key="4">
    <source>
        <dbReference type="ARBA" id="ARBA00022741"/>
    </source>
</evidence>
<evidence type="ECO:0000313" key="8">
    <source>
        <dbReference type="Proteomes" id="UP000092164"/>
    </source>
</evidence>
<dbReference type="InterPro" id="IPR003439">
    <property type="entry name" value="ABC_transporter-like_ATP-bd"/>
</dbReference>
<evidence type="ECO:0000256" key="5">
    <source>
        <dbReference type="ARBA" id="ARBA00022840"/>
    </source>
</evidence>
<dbReference type="InterPro" id="IPR017871">
    <property type="entry name" value="ABC_transporter-like_CS"/>
</dbReference>
<keyword evidence="5 7" id="KW-0067">ATP-binding</keyword>
<keyword evidence="2" id="KW-0813">Transport</keyword>
<comment type="similarity">
    <text evidence="1">Belongs to the ABC transporter superfamily.</text>
</comment>
<proteinExistence type="inferred from homology"/>
<evidence type="ECO:0000256" key="3">
    <source>
        <dbReference type="ARBA" id="ARBA00022458"/>
    </source>
</evidence>
<reference evidence="8" key="1">
    <citation type="submission" date="2016-06" db="EMBL/GenBank/DDBJ databases">
        <authorList>
            <person name="Zhan P."/>
        </authorList>
    </citation>
    <scope>NUCLEOTIDE SEQUENCE [LARGE SCALE GENOMIC DNA]</scope>
    <source>
        <strain evidence="8">T28</strain>
    </source>
</reference>
<dbReference type="GO" id="GO:0016887">
    <property type="term" value="F:ATP hydrolysis activity"/>
    <property type="evidence" value="ECO:0007669"/>
    <property type="project" value="InterPro"/>
</dbReference>
<dbReference type="Pfam" id="PF13732">
    <property type="entry name" value="DrrA1-3_C"/>
    <property type="match status" value="1"/>
</dbReference>
<dbReference type="KEGG" id="mart:BTR34_13150"/>
<keyword evidence="3" id="KW-0536">Nodulation</keyword>
<dbReference type="Pfam" id="PF00005">
    <property type="entry name" value="ABC_tran"/>
    <property type="match status" value="1"/>
</dbReference>
<dbReference type="PANTHER" id="PTHR42711:SF5">
    <property type="entry name" value="ABC TRANSPORTER ATP-BINDING PROTEIN NATA"/>
    <property type="match status" value="1"/>
</dbReference>
<feature type="domain" description="ABC transporter" evidence="6">
    <location>
        <begin position="5"/>
        <end position="232"/>
    </location>
</feature>
<name>A0A1B7Z1H6_9FLAO</name>
<dbReference type="EMBL" id="LZFP01000045">
    <property type="protein sequence ID" value="OBR36559.1"/>
    <property type="molecule type" value="Genomic_DNA"/>
</dbReference>
<evidence type="ECO:0000259" key="6">
    <source>
        <dbReference type="PROSITE" id="PS50893"/>
    </source>
</evidence>
<dbReference type="PANTHER" id="PTHR42711">
    <property type="entry name" value="ABC TRANSPORTER ATP-BINDING PROTEIN"/>
    <property type="match status" value="1"/>
</dbReference>
<dbReference type="OrthoDB" id="9801987at2"/>
<accession>A0A1B7Z1H6</accession>
<dbReference type="InterPro" id="IPR025302">
    <property type="entry name" value="DrrA1/2-like_C"/>
</dbReference>
<dbReference type="Gene3D" id="3.40.50.300">
    <property type="entry name" value="P-loop containing nucleotide triphosphate hydrolases"/>
    <property type="match status" value="1"/>
</dbReference>
<evidence type="ECO:0000256" key="2">
    <source>
        <dbReference type="ARBA" id="ARBA00022448"/>
    </source>
</evidence>
<dbReference type="SUPFAM" id="SSF52540">
    <property type="entry name" value="P-loop containing nucleoside triphosphate hydrolases"/>
    <property type="match status" value="1"/>
</dbReference>
<dbReference type="InterPro" id="IPR050763">
    <property type="entry name" value="ABC_transporter_ATP-binding"/>
</dbReference>
<organism evidence="7 8">
    <name type="scientific">Maribacter hydrothermalis</name>
    <dbReference type="NCBI Taxonomy" id="1836467"/>
    <lineage>
        <taxon>Bacteria</taxon>
        <taxon>Pseudomonadati</taxon>
        <taxon>Bacteroidota</taxon>
        <taxon>Flavobacteriia</taxon>
        <taxon>Flavobacteriales</taxon>
        <taxon>Flavobacteriaceae</taxon>
        <taxon>Maribacter</taxon>
    </lineage>
</organism>
<dbReference type="RefSeq" id="WP_068486158.1">
    <property type="nucleotide sequence ID" value="NZ_CP018760.1"/>
</dbReference>
<evidence type="ECO:0000313" key="7">
    <source>
        <dbReference type="EMBL" id="OBR36559.1"/>
    </source>
</evidence>
<dbReference type="InterPro" id="IPR003593">
    <property type="entry name" value="AAA+_ATPase"/>
</dbReference>
<dbReference type="GO" id="GO:0005524">
    <property type="term" value="F:ATP binding"/>
    <property type="evidence" value="ECO:0007669"/>
    <property type="project" value="UniProtKB-KW"/>
</dbReference>
<gene>
    <name evidence="7" type="ORF">A9200_09040</name>
</gene>
<dbReference type="SMART" id="SM00382">
    <property type="entry name" value="AAA"/>
    <property type="match status" value="1"/>
</dbReference>
<dbReference type="PROSITE" id="PS00211">
    <property type="entry name" value="ABC_TRANSPORTER_1"/>
    <property type="match status" value="1"/>
</dbReference>
<dbReference type="InterPro" id="IPR027417">
    <property type="entry name" value="P-loop_NTPase"/>
</dbReference>
<dbReference type="STRING" id="1836467.BTR34_13150"/>
<sequence>MNHILVAKEVTKQFGNHTALKNVSLEIPENSIYGLLGPNGAGKTTLIRIINQITFPDKGAVYLDGKPLRPEHISQIGYLPEERGLYKSMKVGEQALYLAQLKGLSKHDAKKRLKYWFEKLEIGDWWNKKIQELSKGMAQKIQFVVTVLHEPKLLIFDEPFSGFDPINANLIKEQILELKENGTSIIFSTHRMESVEELCEYIALIHKSEKILDGKLIDIKKAYKNNIFKIGLETSNHKALIAEIQDKFQLLTNAYDSNESQLNLTIQLPTSESREVLDFLSSRANINGFVETIPSANDIFIKAIQNKNVGHE</sequence>
<dbReference type="AlphaFoldDB" id="A0A1B7Z1H6"/>
<comment type="caution">
    <text evidence="7">The sequence shown here is derived from an EMBL/GenBank/DDBJ whole genome shotgun (WGS) entry which is preliminary data.</text>
</comment>
<keyword evidence="8" id="KW-1185">Reference proteome</keyword>
<protein>
    <submittedName>
        <fullName evidence="7">ABC transporter ATP-binding protein</fullName>
    </submittedName>
</protein>
<dbReference type="PROSITE" id="PS50893">
    <property type="entry name" value="ABC_TRANSPORTER_2"/>
    <property type="match status" value="1"/>
</dbReference>
<dbReference type="Proteomes" id="UP000092164">
    <property type="component" value="Unassembled WGS sequence"/>
</dbReference>
<keyword evidence="4" id="KW-0547">Nucleotide-binding</keyword>